<keyword evidence="3" id="KW-0804">Transcription</keyword>
<evidence type="ECO:0000313" key="6">
    <source>
        <dbReference type="Proteomes" id="UP000316256"/>
    </source>
</evidence>
<dbReference type="Pfam" id="PF12833">
    <property type="entry name" value="HTH_18"/>
    <property type="match status" value="1"/>
</dbReference>
<dbReference type="OrthoDB" id="9799345at2"/>
<comment type="caution">
    <text evidence="5">The sequence shown here is derived from an EMBL/GenBank/DDBJ whole genome shotgun (WGS) entry which is preliminary data.</text>
</comment>
<evidence type="ECO:0000313" key="5">
    <source>
        <dbReference type="EMBL" id="TQF74148.1"/>
    </source>
</evidence>
<dbReference type="GO" id="GO:0003700">
    <property type="term" value="F:DNA-binding transcription factor activity"/>
    <property type="evidence" value="ECO:0007669"/>
    <property type="project" value="InterPro"/>
</dbReference>
<dbReference type="SMART" id="SM00342">
    <property type="entry name" value="HTH_ARAC"/>
    <property type="match status" value="1"/>
</dbReference>
<dbReference type="PROSITE" id="PS01124">
    <property type="entry name" value="HTH_ARAC_FAMILY_2"/>
    <property type="match status" value="1"/>
</dbReference>
<dbReference type="Pfam" id="PF14525">
    <property type="entry name" value="AraC_binding_2"/>
    <property type="match status" value="1"/>
</dbReference>
<dbReference type="RefSeq" id="WP_142096099.1">
    <property type="nucleotide sequence ID" value="NZ_VIGH01000002.1"/>
</dbReference>
<name>A0A541BPG7_9NOCA</name>
<gene>
    <name evidence="5" type="ORF">FK531_05740</name>
</gene>
<dbReference type="InterPro" id="IPR018060">
    <property type="entry name" value="HTH_AraC"/>
</dbReference>
<dbReference type="Proteomes" id="UP000316256">
    <property type="component" value="Unassembled WGS sequence"/>
</dbReference>
<dbReference type="InterPro" id="IPR009057">
    <property type="entry name" value="Homeodomain-like_sf"/>
</dbReference>
<dbReference type="InterPro" id="IPR050204">
    <property type="entry name" value="AraC_XylS_family_regulators"/>
</dbReference>
<dbReference type="Gene3D" id="1.10.10.60">
    <property type="entry name" value="Homeodomain-like"/>
    <property type="match status" value="1"/>
</dbReference>
<dbReference type="AlphaFoldDB" id="A0A541BPG7"/>
<dbReference type="InterPro" id="IPR035418">
    <property type="entry name" value="AraC-bd_2"/>
</dbReference>
<dbReference type="InterPro" id="IPR018062">
    <property type="entry name" value="HTH_AraC-typ_CS"/>
</dbReference>
<evidence type="ECO:0000259" key="4">
    <source>
        <dbReference type="PROSITE" id="PS01124"/>
    </source>
</evidence>
<evidence type="ECO:0000256" key="1">
    <source>
        <dbReference type="ARBA" id="ARBA00023015"/>
    </source>
</evidence>
<organism evidence="5 6">
    <name type="scientific">Rhodococcus spelaei</name>
    <dbReference type="NCBI Taxonomy" id="2546320"/>
    <lineage>
        <taxon>Bacteria</taxon>
        <taxon>Bacillati</taxon>
        <taxon>Actinomycetota</taxon>
        <taxon>Actinomycetes</taxon>
        <taxon>Mycobacteriales</taxon>
        <taxon>Nocardiaceae</taxon>
        <taxon>Rhodococcus</taxon>
    </lineage>
</organism>
<accession>A0A541BPG7</accession>
<sequence>MAGSDGIDMFSGICRFSADEPERFSASMASADFGDVRVNRMRSTAVTGTRTSRMLGDVMGSYVALGCVRAGTAGLEQDRTTILAKAGDVVYVDFGRSFELDLSDRSDVAFIYLPRTLLAAKSLDPRNLSGTVLSGSPLGVALAGLLEPLTAHEPTSSAEISLIEHAVVDLALAVVRQSSDRAGDPGDMTMGNRARVHRFIETNFADPGLNVDRVAAGINVSTRYLHKLMEGEDRTVYGLIRARRVRFGVELLSDPDHANLSIGQIARRSGFAGLSQFGRAVREVTGSTPREIRMGSWAAV</sequence>
<evidence type="ECO:0000256" key="2">
    <source>
        <dbReference type="ARBA" id="ARBA00023125"/>
    </source>
</evidence>
<dbReference type="PANTHER" id="PTHR46796">
    <property type="entry name" value="HTH-TYPE TRANSCRIPTIONAL ACTIVATOR RHAS-RELATED"/>
    <property type="match status" value="1"/>
</dbReference>
<keyword evidence="6" id="KW-1185">Reference proteome</keyword>
<protein>
    <submittedName>
        <fullName evidence="5">Helix-turn-helix domain-containing protein</fullName>
    </submittedName>
</protein>
<keyword evidence="2" id="KW-0238">DNA-binding</keyword>
<dbReference type="SUPFAM" id="SSF46689">
    <property type="entry name" value="Homeodomain-like"/>
    <property type="match status" value="1"/>
</dbReference>
<reference evidence="5 6" key="1">
    <citation type="submission" date="2019-06" db="EMBL/GenBank/DDBJ databases">
        <title>Rhodococcus spaelei sp. nov., isolated from a cave.</title>
        <authorList>
            <person name="Lee S.D."/>
        </authorList>
    </citation>
    <scope>NUCLEOTIDE SEQUENCE [LARGE SCALE GENOMIC DNA]</scope>
    <source>
        <strain evidence="5 6">C9-5</strain>
    </source>
</reference>
<feature type="domain" description="HTH araC/xylS-type" evidence="4">
    <location>
        <begin position="194"/>
        <end position="295"/>
    </location>
</feature>
<proteinExistence type="predicted"/>
<keyword evidence="1" id="KW-0805">Transcription regulation</keyword>
<dbReference type="PANTHER" id="PTHR46796:SF6">
    <property type="entry name" value="ARAC SUBFAMILY"/>
    <property type="match status" value="1"/>
</dbReference>
<dbReference type="GO" id="GO:0043565">
    <property type="term" value="F:sequence-specific DNA binding"/>
    <property type="evidence" value="ECO:0007669"/>
    <property type="project" value="InterPro"/>
</dbReference>
<dbReference type="PROSITE" id="PS00041">
    <property type="entry name" value="HTH_ARAC_FAMILY_1"/>
    <property type="match status" value="1"/>
</dbReference>
<evidence type="ECO:0000256" key="3">
    <source>
        <dbReference type="ARBA" id="ARBA00023163"/>
    </source>
</evidence>
<dbReference type="EMBL" id="VIGH01000002">
    <property type="protein sequence ID" value="TQF74148.1"/>
    <property type="molecule type" value="Genomic_DNA"/>
</dbReference>